<gene>
    <name evidence="2" type="ORF">VTL71DRAFT_7390</name>
</gene>
<dbReference type="Proteomes" id="UP001595075">
    <property type="component" value="Unassembled WGS sequence"/>
</dbReference>
<keyword evidence="1" id="KW-0732">Signal</keyword>
<feature type="signal peptide" evidence="1">
    <location>
        <begin position="1"/>
        <end position="17"/>
    </location>
</feature>
<accession>A0ABR4BTZ3</accession>
<evidence type="ECO:0000313" key="3">
    <source>
        <dbReference type="Proteomes" id="UP001595075"/>
    </source>
</evidence>
<dbReference type="EMBL" id="JAZHXI010000019">
    <property type="protein sequence ID" value="KAL2061117.1"/>
    <property type="molecule type" value="Genomic_DNA"/>
</dbReference>
<feature type="chain" id="PRO_5046695969" evidence="1">
    <location>
        <begin position="18"/>
        <end position="159"/>
    </location>
</feature>
<organism evidence="2 3">
    <name type="scientific">Oculimacula yallundae</name>
    <dbReference type="NCBI Taxonomy" id="86028"/>
    <lineage>
        <taxon>Eukaryota</taxon>
        <taxon>Fungi</taxon>
        <taxon>Dikarya</taxon>
        <taxon>Ascomycota</taxon>
        <taxon>Pezizomycotina</taxon>
        <taxon>Leotiomycetes</taxon>
        <taxon>Helotiales</taxon>
        <taxon>Ploettnerulaceae</taxon>
        <taxon>Oculimacula</taxon>
    </lineage>
</organism>
<reference evidence="2 3" key="1">
    <citation type="journal article" date="2024" name="Commun. Biol.">
        <title>Comparative genomic analysis of thermophilic fungi reveals convergent evolutionary adaptations and gene losses.</title>
        <authorList>
            <person name="Steindorff A.S."/>
            <person name="Aguilar-Pontes M.V."/>
            <person name="Robinson A.J."/>
            <person name="Andreopoulos B."/>
            <person name="LaButti K."/>
            <person name="Kuo A."/>
            <person name="Mondo S."/>
            <person name="Riley R."/>
            <person name="Otillar R."/>
            <person name="Haridas S."/>
            <person name="Lipzen A."/>
            <person name="Grimwood J."/>
            <person name="Schmutz J."/>
            <person name="Clum A."/>
            <person name="Reid I.D."/>
            <person name="Moisan M.C."/>
            <person name="Butler G."/>
            <person name="Nguyen T.T.M."/>
            <person name="Dewar K."/>
            <person name="Conant G."/>
            <person name="Drula E."/>
            <person name="Henrissat B."/>
            <person name="Hansel C."/>
            <person name="Singer S."/>
            <person name="Hutchinson M.I."/>
            <person name="de Vries R.P."/>
            <person name="Natvig D.O."/>
            <person name="Powell A.J."/>
            <person name="Tsang A."/>
            <person name="Grigoriev I.V."/>
        </authorList>
    </citation>
    <scope>NUCLEOTIDE SEQUENCE [LARGE SCALE GENOMIC DNA]</scope>
    <source>
        <strain evidence="2 3">CBS 494.80</strain>
    </source>
</reference>
<evidence type="ECO:0000313" key="2">
    <source>
        <dbReference type="EMBL" id="KAL2061117.1"/>
    </source>
</evidence>
<sequence length="159" mass="16700">MQLSYLTLLALPLLVTSTPLGNDQPSFFYKSLALTFHGGPATYSFSFPADGNTYSPNNNLAVSSITSSDFNIFYNCNFYFENEGATPVATSPGADGKEVQVGPPRAVTGVNCQPTPGGSNTCLPTYASCEWCGGANGQGGCHLLNCCGYCAATKCRSFT</sequence>
<evidence type="ECO:0000256" key="1">
    <source>
        <dbReference type="SAM" id="SignalP"/>
    </source>
</evidence>
<protein>
    <submittedName>
        <fullName evidence="2">Uncharacterized protein</fullName>
    </submittedName>
</protein>
<comment type="caution">
    <text evidence="2">The sequence shown here is derived from an EMBL/GenBank/DDBJ whole genome shotgun (WGS) entry which is preliminary data.</text>
</comment>
<name>A0ABR4BTZ3_9HELO</name>
<proteinExistence type="predicted"/>
<keyword evidence="3" id="KW-1185">Reference proteome</keyword>